<sequence length="114" mass="12995">MTMMPHEDSRVVDFQSMSNSANKMVVSVWKNVNGSILRNIDNLKYTVHKLMDTKQNKLETRHAHKVMCGNQLIIAAVPHFACARTLVELRYSKGNQSVGERNMLRANAGIRLRQ</sequence>
<organism evidence="1">
    <name type="scientific">Odontella aurita</name>
    <dbReference type="NCBI Taxonomy" id="265563"/>
    <lineage>
        <taxon>Eukaryota</taxon>
        <taxon>Sar</taxon>
        <taxon>Stramenopiles</taxon>
        <taxon>Ochrophyta</taxon>
        <taxon>Bacillariophyta</taxon>
        <taxon>Mediophyceae</taxon>
        <taxon>Biddulphiophycidae</taxon>
        <taxon>Eupodiscales</taxon>
        <taxon>Odontellaceae</taxon>
        <taxon>Odontella</taxon>
    </lineage>
</organism>
<gene>
    <name evidence="1" type="ORF">OAUR00152_LOCUS1180</name>
</gene>
<dbReference type="AlphaFoldDB" id="A0A7S4HKP4"/>
<evidence type="ECO:0000313" key="1">
    <source>
        <dbReference type="EMBL" id="CAE2202208.1"/>
    </source>
</evidence>
<reference evidence="1" key="1">
    <citation type="submission" date="2021-01" db="EMBL/GenBank/DDBJ databases">
        <authorList>
            <person name="Corre E."/>
            <person name="Pelletier E."/>
            <person name="Niang G."/>
            <person name="Scheremetjew M."/>
            <person name="Finn R."/>
            <person name="Kale V."/>
            <person name="Holt S."/>
            <person name="Cochrane G."/>
            <person name="Meng A."/>
            <person name="Brown T."/>
            <person name="Cohen L."/>
        </authorList>
    </citation>
    <scope>NUCLEOTIDE SEQUENCE</scope>
    <source>
        <strain evidence="1">Isolate 1302-5</strain>
    </source>
</reference>
<dbReference type="EMBL" id="HBKQ01001711">
    <property type="protein sequence ID" value="CAE2202208.1"/>
    <property type="molecule type" value="Transcribed_RNA"/>
</dbReference>
<name>A0A7S4HKP4_9STRA</name>
<protein>
    <submittedName>
        <fullName evidence="1">Uncharacterized protein</fullName>
    </submittedName>
</protein>
<proteinExistence type="predicted"/>
<accession>A0A7S4HKP4</accession>